<gene>
    <name evidence="1" type="ORF">MEDL_13283</name>
</gene>
<dbReference type="Proteomes" id="UP000683360">
    <property type="component" value="Unassembled WGS sequence"/>
</dbReference>
<sequence length="197" mass="19827">MTILTAGSCFLVSASAGNSIPALVGSAAGAFVTGVKLWVHSQPLSVALGTAIGTGMSSGAIAGAIVTKTFTSGLTGAIVGGLSSAGVGSVIGGCLAAASATITSSPIGLLTVGTSTEGTDITHDCWKQIVHDSSLEPSNGILLKDLVSHCKVSNVTVTSCGLLPHVVIQNIWNEKFELEYVVLQDSMKLFCHVTAIL</sequence>
<protein>
    <submittedName>
        <fullName evidence="1">Uncharacterized protein</fullName>
    </submittedName>
</protein>
<evidence type="ECO:0000313" key="1">
    <source>
        <dbReference type="EMBL" id="CAG2198533.1"/>
    </source>
</evidence>
<accession>A0A8S3QPI7</accession>
<organism evidence="1 2">
    <name type="scientific">Mytilus edulis</name>
    <name type="common">Blue mussel</name>
    <dbReference type="NCBI Taxonomy" id="6550"/>
    <lineage>
        <taxon>Eukaryota</taxon>
        <taxon>Metazoa</taxon>
        <taxon>Spiralia</taxon>
        <taxon>Lophotrochozoa</taxon>
        <taxon>Mollusca</taxon>
        <taxon>Bivalvia</taxon>
        <taxon>Autobranchia</taxon>
        <taxon>Pteriomorphia</taxon>
        <taxon>Mytilida</taxon>
        <taxon>Mytiloidea</taxon>
        <taxon>Mytilidae</taxon>
        <taxon>Mytilinae</taxon>
        <taxon>Mytilus</taxon>
    </lineage>
</organism>
<dbReference type="OrthoDB" id="3553439at2759"/>
<dbReference type="AlphaFoldDB" id="A0A8S3QPI7"/>
<evidence type="ECO:0000313" key="2">
    <source>
        <dbReference type="Proteomes" id="UP000683360"/>
    </source>
</evidence>
<name>A0A8S3QPI7_MYTED</name>
<comment type="caution">
    <text evidence="1">The sequence shown here is derived from an EMBL/GenBank/DDBJ whole genome shotgun (WGS) entry which is preliminary data.</text>
</comment>
<reference evidence="1" key="1">
    <citation type="submission" date="2021-03" db="EMBL/GenBank/DDBJ databases">
        <authorList>
            <person name="Bekaert M."/>
        </authorList>
    </citation>
    <scope>NUCLEOTIDE SEQUENCE</scope>
</reference>
<keyword evidence="2" id="KW-1185">Reference proteome</keyword>
<dbReference type="EMBL" id="CAJPWZ010000684">
    <property type="protein sequence ID" value="CAG2198533.1"/>
    <property type="molecule type" value="Genomic_DNA"/>
</dbReference>
<proteinExistence type="predicted"/>